<evidence type="ECO:0000313" key="1">
    <source>
        <dbReference type="EMBL" id="KAG2216591.1"/>
    </source>
</evidence>
<dbReference type="AlphaFoldDB" id="A0A8H7VB06"/>
<dbReference type="EMBL" id="JAEPRB010000384">
    <property type="protein sequence ID" value="KAG2216591.1"/>
    <property type="molecule type" value="Genomic_DNA"/>
</dbReference>
<keyword evidence="2" id="KW-1185">Reference proteome</keyword>
<protein>
    <submittedName>
        <fullName evidence="1">Uncharacterized protein</fullName>
    </submittedName>
</protein>
<name>A0A8H7VB06_9FUNG</name>
<proteinExistence type="predicted"/>
<accession>A0A8H7VB06</accession>
<reference evidence="1 2" key="1">
    <citation type="submission" date="2020-12" db="EMBL/GenBank/DDBJ databases">
        <title>Metabolic potential, ecology and presence of endohyphal bacteria is reflected in genomic diversity of Mucoromycotina.</title>
        <authorList>
            <person name="Muszewska A."/>
            <person name="Okrasinska A."/>
            <person name="Steczkiewicz K."/>
            <person name="Drgas O."/>
            <person name="Orlowska M."/>
            <person name="Perlinska-Lenart U."/>
            <person name="Aleksandrzak-Piekarczyk T."/>
            <person name="Szatraj K."/>
            <person name="Zielenkiewicz U."/>
            <person name="Pilsyk S."/>
            <person name="Malc E."/>
            <person name="Mieczkowski P."/>
            <person name="Kruszewska J.S."/>
            <person name="Biernat P."/>
            <person name="Pawlowska J."/>
        </authorList>
    </citation>
    <scope>NUCLEOTIDE SEQUENCE [LARGE SCALE GENOMIC DNA]</scope>
    <source>
        <strain evidence="1 2">CBS 142.35</strain>
    </source>
</reference>
<dbReference type="OrthoDB" id="2499658at2759"/>
<evidence type="ECO:0000313" key="2">
    <source>
        <dbReference type="Proteomes" id="UP000646827"/>
    </source>
</evidence>
<gene>
    <name evidence="1" type="ORF">INT45_004512</name>
</gene>
<dbReference type="Proteomes" id="UP000646827">
    <property type="component" value="Unassembled WGS sequence"/>
</dbReference>
<comment type="caution">
    <text evidence="1">The sequence shown here is derived from an EMBL/GenBank/DDBJ whole genome shotgun (WGS) entry which is preliminary data.</text>
</comment>
<organism evidence="1 2">
    <name type="scientific">Circinella minor</name>
    <dbReference type="NCBI Taxonomy" id="1195481"/>
    <lineage>
        <taxon>Eukaryota</taxon>
        <taxon>Fungi</taxon>
        <taxon>Fungi incertae sedis</taxon>
        <taxon>Mucoromycota</taxon>
        <taxon>Mucoromycotina</taxon>
        <taxon>Mucoromycetes</taxon>
        <taxon>Mucorales</taxon>
        <taxon>Lichtheimiaceae</taxon>
        <taxon>Circinella</taxon>
    </lineage>
</organism>
<sequence length="133" mass="15195">MSSVQEVSWLTIEAFDNVVASFITKHKHQEKVLIPHEIYNDAVKVHKGQNDVRNANFRFWTKSKFALSSGPGEPDILCKRGGSDRQIGKPVAIKENLYSYIVDGHTRCDHGARDPTFKKNIFNIIYYIFANLI</sequence>